<reference evidence="1" key="1">
    <citation type="submission" date="2020-03" db="EMBL/GenBank/DDBJ databases">
        <title>Studies in the Genomics of Life Span.</title>
        <authorList>
            <person name="Glass D."/>
        </authorList>
    </citation>
    <scope>NUCLEOTIDE SEQUENCE</scope>
    <source>
        <strain evidence="1">SUZIE</strain>
        <tissue evidence="1">Muscle</tissue>
    </source>
</reference>
<dbReference type="SUPFAM" id="SSF103657">
    <property type="entry name" value="BAR/IMD domain-like"/>
    <property type="match status" value="1"/>
</dbReference>
<dbReference type="GO" id="GO:0030136">
    <property type="term" value="C:clathrin-coated vesicle"/>
    <property type="evidence" value="ECO:0007669"/>
    <property type="project" value="TreeGrafter"/>
</dbReference>
<dbReference type="PANTHER" id="PTHR23065">
    <property type="entry name" value="PROLINE-SERINE-THREONINE PHOSPHATASE INTERACTING PROTEIN 1"/>
    <property type="match status" value="1"/>
</dbReference>
<gene>
    <name evidence="1" type="ORF">SUZIE_130200</name>
</gene>
<keyword evidence="2" id="KW-1185">Reference proteome</keyword>
<comment type="caution">
    <text evidence="1">The sequence shown here is derived from an EMBL/GenBank/DDBJ whole genome shotgun (WGS) entry which is preliminary data.</text>
</comment>
<name>A0AA41MMZ7_SCICA</name>
<evidence type="ECO:0000313" key="2">
    <source>
        <dbReference type="Proteomes" id="UP001166674"/>
    </source>
</evidence>
<dbReference type="EMBL" id="JAATJV010235600">
    <property type="protein sequence ID" value="MBZ3874897.1"/>
    <property type="molecule type" value="Genomic_DNA"/>
</dbReference>
<dbReference type="GO" id="GO:0005886">
    <property type="term" value="C:plasma membrane"/>
    <property type="evidence" value="ECO:0007669"/>
    <property type="project" value="TreeGrafter"/>
</dbReference>
<dbReference type="InterPro" id="IPR027267">
    <property type="entry name" value="AH/BAR_dom_sf"/>
</dbReference>
<dbReference type="GO" id="GO:0072583">
    <property type="term" value="P:clathrin-dependent endocytosis"/>
    <property type="evidence" value="ECO:0007669"/>
    <property type="project" value="TreeGrafter"/>
</dbReference>
<dbReference type="AlphaFoldDB" id="A0AA41MMZ7"/>
<evidence type="ECO:0000313" key="1">
    <source>
        <dbReference type="EMBL" id="MBZ3874897.1"/>
    </source>
</evidence>
<proteinExistence type="predicted"/>
<dbReference type="GO" id="GO:0048812">
    <property type="term" value="P:neuron projection morphogenesis"/>
    <property type="evidence" value="ECO:0007669"/>
    <property type="project" value="TreeGrafter"/>
</dbReference>
<dbReference type="GO" id="GO:0005905">
    <property type="term" value="C:clathrin-coated pit"/>
    <property type="evidence" value="ECO:0007669"/>
    <property type="project" value="TreeGrafter"/>
</dbReference>
<dbReference type="GO" id="GO:0048268">
    <property type="term" value="P:clathrin coat assembly"/>
    <property type="evidence" value="ECO:0007669"/>
    <property type="project" value="TreeGrafter"/>
</dbReference>
<dbReference type="Proteomes" id="UP001166674">
    <property type="component" value="Unassembled WGS sequence"/>
</dbReference>
<sequence>MKTQQLEIKLSNKMEEDIKEAQRKSTKAGDDLVCCVDLYNQAQSKWFEEMVTTTLELERLEVERVEMIWKHLCQYTQLCIKRICSTKTKLSLWTNCFEKWTRPKTESCGSESTNRQPLHCGHGDLDMPVWPRRSCPGETLGVPQRGDGGSCWVKLPSHPLSCPLRREERAGNSRRVIWMVQLGDPKYSQAKTDLQSCPCLQD</sequence>
<accession>A0AA41MMZ7</accession>
<organism evidence="1 2">
    <name type="scientific">Sciurus carolinensis</name>
    <name type="common">Eastern gray squirrel</name>
    <dbReference type="NCBI Taxonomy" id="30640"/>
    <lineage>
        <taxon>Eukaryota</taxon>
        <taxon>Metazoa</taxon>
        <taxon>Chordata</taxon>
        <taxon>Craniata</taxon>
        <taxon>Vertebrata</taxon>
        <taxon>Euteleostomi</taxon>
        <taxon>Mammalia</taxon>
        <taxon>Eutheria</taxon>
        <taxon>Euarchontoglires</taxon>
        <taxon>Glires</taxon>
        <taxon>Rodentia</taxon>
        <taxon>Sciuromorpha</taxon>
        <taxon>Sciuridae</taxon>
        <taxon>Sciurinae</taxon>
        <taxon>Sciurini</taxon>
        <taxon>Sciurus</taxon>
    </lineage>
</organism>
<dbReference type="PANTHER" id="PTHR23065:SF57">
    <property type="entry name" value="GROWTH ARREST-SPECIFIC PROTEIN 7"/>
    <property type="match status" value="1"/>
</dbReference>
<dbReference type="Gene3D" id="1.20.1270.60">
    <property type="entry name" value="Arfaptin homology (AH) domain/BAR domain"/>
    <property type="match status" value="1"/>
</dbReference>
<protein>
    <submittedName>
        <fullName evidence="1">Growth arrest-specific protein 7</fullName>
    </submittedName>
</protein>